<feature type="region of interest" description="Disordered" evidence="8">
    <location>
        <begin position="1"/>
        <end position="310"/>
    </location>
</feature>
<sequence length="422" mass="44511">MSVVSKNPFDLLGDDGEERSAGAPAAASKAKATPAPASQQPKVVPGAAPKGGRGARYPSRGGPRNVYREERAVEGGNDGFEGERVAPPRKEHQGRDRHTKGPREDRTHTGPRSRAPGAARGGKGARGGARGGAAAPAGEKKPTETWNNDEGKAELTAENQGEKDAVADAAAPEEETEEAEPEDNSKTLDQYLAERAEAALSGNLGKKEARQVNTDDVKGTEFKREDPEEFFVGKSKPKAEKEAKAKKEKIFVDGQFASPARAPRTERPAGRGRGGNRGAARGQGAPRGNARGGAVAPARPPLTPTTSRRSPPLARSFIYAAIIAAGGAMGYIKKGSVASLAMGGLSGLLAAIGAYNPRNVRLSLIVTFALSGIMGMRFIRSHKFMPAGLGPLPPHAVPVWRPHSPVKDSMMQFWKKQCEQEC</sequence>
<feature type="compositionally biased region" description="Low complexity" evidence="8">
    <location>
        <begin position="278"/>
        <end position="297"/>
    </location>
</feature>
<dbReference type="InterPro" id="IPR019084">
    <property type="entry name" value="STM1-like_N"/>
</dbReference>
<comment type="similarity">
    <text evidence="3">Belongs to the TMEM14 family.</text>
</comment>
<dbReference type="GO" id="GO:0016020">
    <property type="term" value="C:membrane"/>
    <property type="evidence" value="ECO:0007669"/>
    <property type="project" value="UniProtKB-SubCell"/>
</dbReference>
<dbReference type="Proteomes" id="UP000002748">
    <property type="component" value="Unassembled WGS sequence"/>
</dbReference>
<evidence type="ECO:0000256" key="5">
    <source>
        <dbReference type="ARBA" id="ARBA00022692"/>
    </source>
</evidence>
<feature type="domain" description="STM1-like N-terminal" evidence="10">
    <location>
        <begin position="3"/>
        <end position="42"/>
    </location>
</feature>
<protein>
    <recommendedName>
        <fullName evidence="10">STM1-like N-terminal domain-containing protein</fullName>
    </recommendedName>
</protein>
<dbReference type="HOGENOM" id="CLU_650835_0_0_1"/>
<dbReference type="Gene3D" id="6.10.140.1040">
    <property type="match status" value="1"/>
</dbReference>
<dbReference type="Gene3D" id="1.10.10.1740">
    <property type="entry name" value="Transmembrane protein 14-like"/>
    <property type="match status" value="1"/>
</dbReference>
<feature type="compositionally biased region" description="Acidic residues" evidence="8">
    <location>
        <begin position="171"/>
        <end position="182"/>
    </location>
</feature>
<feature type="compositionally biased region" description="Basic and acidic residues" evidence="8">
    <location>
        <begin position="205"/>
        <end position="226"/>
    </location>
</feature>
<comment type="subcellular location">
    <subcellularLocation>
        <location evidence="2">Cytoplasm</location>
    </subcellularLocation>
    <subcellularLocation>
        <location evidence="1">Membrane</location>
    </subcellularLocation>
</comment>
<evidence type="ECO:0000256" key="9">
    <source>
        <dbReference type="SAM" id="Phobius"/>
    </source>
</evidence>
<evidence type="ECO:0000256" key="4">
    <source>
        <dbReference type="ARBA" id="ARBA00022490"/>
    </source>
</evidence>
<dbReference type="InterPro" id="IPR044890">
    <property type="entry name" value="TMEM14_sf"/>
</dbReference>
<feature type="transmembrane region" description="Helical" evidence="9">
    <location>
        <begin position="313"/>
        <end position="332"/>
    </location>
</feature>
<feature type="compositionally biased region" description="Gly residues" evidence="8">
    <location>
        <begin position="119"/>
        <end position="131"/>
    </location>
</feature>
<evidence type="ECO:0000313" key="11">
    <source>
        <dbReference type="EMBL" id="EJT49335.1"/>
    </source>
</evidence>
<dbReference type="RefSeq" id="XP_014180051.1">
    <property type="nucleotide sequence ID" value="XM_014324576.1"/>
</dbReference>
<dbReference type="GeneID" id="25985051"/>
<proteinExistence type="inferred from homology"/>
<dbReference type="PANTHER" id="PTHR12668">
    <property type="entry name" value="TRANSMEMBRANE PROTEIN 14, 15"/>
    <property type="match status" value="1"/>
</dbReference>
<dbReference type="GO" id="GO:0005737">
    <property type="term" value="C:cytoplasm"/>
    <property type="evidence" value="ECO:0007669"/>
    <property type="project" value="UniProtKB-SubCell"/>
</dbReference>
<comment type="caution">
    <text evidence="11">The sequence shown here is derived from an EMBL/GenBank/DDBJ whole genome shotgun (WGS) entry which is preliminary data.</text>
</comment>
<evidence type="ECO:0000256" key="1">
    <source>
        <dbReference type="ARBA" id="ARBA00004370"/>
    </source>
</evidence>
<keyword evidence="7 9" id="KW-0472">Membrane</keyword>
<organism evidence="11 12">
    <name type="scientific">Trichosporon asahii var. asahii (strain ATCC 90039 / CBS 2479 / JCM 2466 / KCTC 7840 / NBRC 103889/ NCYC 2677 / UAMH 7654)</name>
    <name type="common">Yeast</name>
    <dbReference type="NCBI Taxonomy" id="1186058"/>
    <lineage>
        <taxon>Eukaryota</taxon>
        <taxon>Fungi</taxon>
        <taxon>Dikarya</taxon>
        <taxon>Basidiomycota</taxon>
        <taxon>Agaricomycotina</taxon>
        <taxon>Tremellomycetes</taxon>
        <taxon>Trichosporonales</taxon>
        <taxon>Trichosporonaceae</taxon>
        <taxon>Trichosporon</taxon>
    </lineage>
</organism>
<dbReference type="Pfam" id="PF09598">
    <property type="entry name" value="Stm1_N"/>
    <property type="match status" value="1"/>
</dbReference>
<evidence type="ECO:0000256" key="8">
    <source>
        <dbReference type="SAM" id="MobiDB-lite"/>
    </source>
</evidence>
<evidence type="ECO:0000259" key="10">
    <source>
        <dbReference type="Pfam" id="PF09598"/>
    </source>
</evidence>
<dbReference type="EMBL" id="ALBS01000173">
    <property type="protein sequence ID" value="EJT49335.1"/>
    <property type="molecule type" value="Genomic_DNA"/>
</dbReference>
<dbReference type="OrthoDB" id="5390558at2759"/>
<dbReference type="PANTHER" id="PTHR12668:SF43">
    <property type="entry name" value="TRANSMEMBRANE PROTEIN 14 HOMOLOG"/>
    <property type="match status" value="1"/>
</dbReference>
<feature type="compositionally biased region" description="Basic and acidic residues" evidence="8">
    <location>
        <begin position="138"/>
        <end position="166"/>
    </location>
</feature>
<dbReference type="KEGG" id="tasa:A1Q1_01537"/>
<evidence type="ECO:0000313" key="12">
    <source>
        <dbReference type="Proteomes" id="UP000002748"/>
    </source>
</evidence>
<feature type="compositionally biased region" description="Low complexity" evidence="8">
    <location>
        <begin position="21"/>
        <end position="48"/>
    </location>
</feature>
<feature type="compositionally biased region" description="Basic and acidic residues" evidence="8">
    <location>
        <begin position="237"/>
        <end position="251"/>
    </location>
</feature>
<evidence type="ECO:0000256" key="6">
    <source>
        <dbReference type="ARBA" id="ARBA00022989"/>
    </source>
</evidence>
<keyword evidence="4" id="KW-0963">Cytoplasm</keyword>
<keyword evidence="6 9" id="KW-1133">Transmembrane helix</keyword>
<dbReference type="InterPro" id="IPR005349">
    <property type="entry name" value="TMEM14"/>
</dbReference>
<dbReference type="Pfam" id="PF03647">
    <property type="entry name" value="Tmemb_14"/>
    <property type="match status" value="1"/>
</dbReference>
<evidence type="ECO:0000256" key="7">
    <source>
        <dbReference type="ARBA" id="ARBA00023136"/>
    </source>
</evidence>
<name>J4UDT0_TRIAS</name>
<feature type="transmembrane region" description="Helical" evidence="9">
    <location>
        <begin position="361"/>
        <end position="379"/>
    </location>
</feature>
<evidence type="ECO:0000256" key="3">
    <source>
        <dbReference type="ARBA" id="ARBA00007590"/>
    </source>
</evidence>
<dbReference type="AlphaFoldDB" id="J4UDT0"/>
<feature type="compositionally biased region" description="Basic and acidic residues" evidence="8">
    <location>
        <begin position="81"/>
        <end position="108"/>
    </location>
</feature>
<gene>
    <name evidence="11" type="ORF">A1Q1_01537</name>
</gene>
<dbReference type="VEuPathDB" id="FungiDB:A1Q1_01537"/>
<keyword evidence="5 9" id="KW-0812">Transmembrane</keyword>
<reference evidence="11 12" key="1">
    <citation type="journal article" date="2012" name="Eukaryot. Cell">
        <title>Draft genome sequence of CBS 2479, the standard type strain of Trichosporon asahii.</title>
        <authorList>
            <person name="Yang R.Y."/>
            <person name="Li H.T."/>
            <person name="Zhu H."/>
            <person name="Zhou G.P."/>
            <person name="Wang M."/>
            <person name="Wang L."/>
        </authorList>
    </citation>
    <scope>NUCLEOTIDE SEQUENCE [LARGE SCALE GENOMIC DNA]</scope>
    <source>
        <strain evidence="12">ATCC 90039 / CBS 2479 / JCM 2466 / KCTC 7840 / NCYC 2677 / UAMH 7654</strain>
    </source>
</reference>
<evidence type="ECO:0000256" key="2">
    <source>
        <dbReference type="ARBA" id="ARBA00004496"/>
    </source>
</evidence>
<feature type="transmembrane region" description="Helical" evidence="9">
    <location>
        <begin position="337"/>
        <end position="355"/>
    </location>
</feature>
<accession>J4UDT0</accession>